<gene>
    <name evidence="2" type="ORF">PV11_01824</name>
</gene>
<dbReference type="InterPro" id="IPR011990">
    <property type="entry name" value="TPR-like_helical_dom_sf"/>
</dbReference>
<proteinExistence type="predicted"/>
<dbReference type="Gene3D" id="1.25.40.10">
    <property type="entry name" value="Tetratricopeptide repeat domain"/>
    <property type="match status" value="1"/>
</dbReference>
<organism evidence="2 3">
    <name type="scientific">Exophiala sideris</name>
    <dbReference type="NCBI Taxonomy" id="1016849"/>
    <lineage>
        <taxon>Eukaryota</taxon>
        <taxon>Fungi</taxon>
        <taxon>Dikarya</taxon>
        <taxon>Ascomycota</taxon>
        <taxon>Pezizomycotina</taxon>
        <taxon>Eurotiomycetes</taxon>
        <taxon>Chaetothyriomycetidae</taxon>
        <taxon>Chaetothyriales</taxon>
        <taxon>Herpotrichiellaceae</taxon>
        <taxon>Exophiala</taxon>
    </lineage>
</organism>
<feature type="compositionally biased region" description="Polar residues" evidence="1">
    <location>
        <begin position="842"/>
        <end position="858"/>
    </location>
</feature>
<dbReference type="PANTHER" id="PTHR42064">
    <property type="entry name" value="YALI0F28677P"/>
    <property type="match status" value="1"/>
</dbReference>
<dbReference type="Proteomes" id="UP000053599">
    <property type="component" value="Unassembled WGS sequence"/>
</dbReference>
<feature type="compositionally biased region" description="Basic and acidic residues" evidence="1">
    <location>
        <begin position="61"/>
        <end position="75"/>
    </location>
</feature>
<name>A0A0D1WBS8_9EURO</name>
<feature type="region of interest" description="Disordered" evidence="1">
    <location>
        <begin position="1230"/>
        <end position="1274"/>
    </location>
</feature>
<protein>
    <submittedName>
        <fullName evidence="2">Uncharacterized protein</fullName>
    </submittedName>
</protein>
<feature type="compositionally biased region" description="Polar residues" evidence="1">
    <location>
        <begin position="43"/>
        <end position="60"/>
    </location>
</feature>
<evidence type="ECO:0000313" key="3">
    <source>
        <dbReference type="Proteomes" id="UP000053599"/>
    </source>
</evidence>
<dbReference type="EMBL" id="KN846951">
    <property type="protein sequence ID" value="KIV86195.1"/>
    <property type="molecule type" value="Genomic_DNA"/>
</dbReference>
<feature type="region of interest" description="Disordered" evidence="1">
    <location>
        <begin position="1"/>
        <end position="104"/>
    </location>
</feature>
<dbReference type="STRING" id="1016849.A0A0D1WBS8"/>
<evidence type="ECO:0000313" key="2">
    <source>
        <dbReference type="EMBL" id="KIV86195.1"/>
    </source>
</evidence>
<feature type="region of interest" description="Disordered" evidence="1">
    <location>
        <begin position="838"/>
        <end position="858"/>
    </location>
</feature>
<reference evidence="2 3" key="1">
    <citation type="submission" date="2015-01" db="EMBL/GenBank/DDBJ databases">
        <title>The Genome Sequence of Exophiala sideris CBS121828.</title>
        <authorList>
            <consortium name="The Broad Institute Genomics Platform"/>
            <person name="Cuomo C."/>
            <person name="de Hoog S."/>
            <person name="Gorbushina A."/>
            <person name="Stielow B."/>
            <person name="Teixiera M."/>
            <person name="Abouelleil A."/>
            <person name="Chapman S.B."/>
            <person name="Priest M."/>
            <person name="Young S.K."/>
            <person name="Wortman J."/>
            <person name="Nusbaum C."/>
            <person name="Birren B."/>
        </authorList>
    </citation>
    <scope>NUCLEOTIDE SEQUENCE [LARGE SCALE GENOMIC DNA]</scope>
    <source>
        <strain evidence="2 3">CBS 121828</strain>
    </source>
</reference>
<sequence>MTQPSGTAGVEAGQAVGSSHPLSSPPPHNAQDHAHHMSGSGLPENTSQGSPQVRGSSQGNIRKDAQGAGRNKEQYPQRSQIRRRRRPTNTMRDSELQSDNPNPEIPFAHMRVHFEDFANELRLHRHHEHRKRLLSCRRRHLQNAVALSSRLYRVGNWLHTGVVAISCQSDANGFARVHQHLQDLSDSCISQWNHEINAWEETQITGSSVRASFLANLPVSSQQDCIELVQTLRNNPRFLVERFKALSPAQLSSLSTSPKYQKLSESVLTSLSQNRGRGSQKRRVKAYSKELEDYASTFERSNPMSFLLHNVYGSYGVIQSDESQLRLYTWSTICATLMTEFEQAFHAIMTQVLRAFADMYEWQIKERLELFLMSFLQKGGFLLNMIDNPVPSLQHEMAFLDPFSTQEARDFLETAVKELFEILGCDGGIPVAALALGRAIIGKLPTMELQSQLRGNFFFQWYLRDFLRHTIEFPEEEKLLHQFHVSDRARSHLLHKLWDRASACAEDAFNPIASEQLDSGVRDCILSMINQLHPDTECVDPYQASNSRDDAATASLSICAADIAHILEALSPQFIHTASPWDPFLSSSHSTFSMQYSGASSKFDKLRRRILDSVEPGQSSKSIHPCQENWASLSISGKGHLYASDDYWSKDTSQQNHGLGDLHAVEEAALRLVEGTSSLPDQDQSSASTILMSNLKGSSLYAMFEEQARIARIKTDSIGSMYWDDALSFLTRHYPLTVWTGDDTKILGPLMARLRSNHLKIADDCLHLEEEVAKLEVLYELALSKTSQLSAWLDKLRTKLWYKLDVVDSKACEDARNISMALNNMAVSALQAFVPAEARGNTPESSRPGTSGTTASSRFEQSRLDTMSMLKAPAEYGGPKKLSDAQIEITKRWLERNHLDNFCKGEERIHRFCMEIKVATRKLVGETLTESPVLWSSELFSREKSFYDIHAGTIFGVQPSTRPPSVWSEPLSSTWIPSRSRPGGSRASFHSQGSGRLGSDLGSLISSPGRAATVTTLESGSSFWSPPQSNPRSVTSASSFSRPASTFEDMGSNRLPDHSEKKAAFLDKLQQDLTCLLLSDLASPVWGCGSETDAWMASTLQASSIVERLSQRGVVARLLSDRDFGPNPTTQHGRAKTIHKHRSQSAAPERNGAMTSILMTGSDVLQKALSGASIQLRSTTFSYKYAFEDILWRISEHVDPSLKLKAIQDFMTLSQALRCDLKALADKNLNLKQTQQPNSTTPRRRSLDPNALTSGGRRKHQTVTSPDVAEKDDNTESETIDFLKRILVVLRPKTMFRDLQYVAAFVSSHTLDDTDLGRAFLQIGLAALAWKDEVCRAMVDVADRIVARDSIKRPVRHGKEGEPSVLRAADYWVIAAREGNAIAQRELASLYLTHPEVLPIVSLPLTLSTEIFKNDMMWEETSSSPPRNRQALCLAVHWMQQAAENGDELAQTRLKERRAARSGG</sequence>
<feature type="compositionally biased region" description="Polar residues" evidence="1">
    <location>
        <begin position="1018"/>
        <end position="1044"/>
    </location>
</feature>
<dbReference type="OrthoDB" id="3548913at2759"/>
<dbReference type="PANTHER" id="PTHR42064:SF1">
    <property type="entry name" value="YALI0F28677P"/>
    <property type="match status" value="1"/>
</dbReference>
<evidence type="ECO:0000256" key="1">
    <source>
        <dbReference type="SAM" id="MobiDB-lite"/>
    </source>
</evidence>
<accession>A0A0D1WBS8</accession>
<feature type="region of interest" description="Disordered" evidence="1">
    <location>
        <begin position="972"/>
        <end position="995"/>
    </location>
</feature>
<feature type="compositionally biased region" description="Low complexity" evidence="1">
    <location>
        <begin position="977"/>
        <end position="995"/>
    </location>
</feature>
<feature type="region of interest" description="Disordered" evidence="1">
    <location>
        <begin position="1018"/>
        <end position="1055"/>
    </location>
</feature>